<reference evidence="2" key="1">
    <citation type="journal article" date="2019" name="Int. J. Syst. Evol. Microbiol.">
        <title>The Global Catalogue of Microorganisms (GCM) 10K type strain sequencing project: providing services to taxonomists for standard genome sequencing and annotation.</title>
        <authorList>
            <consortium name="The Broad Institute Genomics Platform"/>
            <consortium name="The Broad Institute Genome Sequencing Center for Infectious Disease"/>
            <person name="Wu L."/>
            <person name="Ma J."/>
        </authorList>
    </citation>
    <scope>NUCLEOTIDE SEQUENCE [LARGE SCALE GENOMIC DNA]</scope>
    <source>
        <strain evidence="2">JCM 18204</strain>
    </source>
</reference>
<keyword evidence="2" id="KW-1185">Reference proteome</keyword>
<gene>
    <name evidence="1" type="ORF">GCM10023307_03800</name>
</gene>
<dbReference type="EMBL" id="BAABJE010000001">
    <property type="protein sequence ID" value="GAA4782490.1"/>
    <property type="molecule type" value="Genomic_DNA"/>
</dbReference>
<sequence length="106" mass="11892">MKTIPSHKPKRVKEFFLASLLVRVPGQRGRHAWRREVLRARTPHALMRRIDGRKHVAYASNGIDVIRIELIDTGSTLLAPIAEGAQVEPLVDLLARIAANPTSIVW</sequence>
<name>A0ABP9AJZ8_9GAMM</name>
<evidence type="ECO:0000313" key="2">
    <source>
        <dbReference type="Proteomes" id="UP001499959"/>
    </source>
</evidence>
<protein>
    <submittedName>
        <fullName evidence="1">Uncharacterized protein</fullName>
    </submittedName>
</protein>
<dbReference type="Proteomes" id="UP001499959">
    <property type="component" value="Unassembled WGS sequence"/>
</dbReference>
<accession>A0ABP9AJZ8</accession>
<organism evidence="1 2">
    <name type="scientific">Lysobacter hankyongensis</name>
    <dbReference type="NCBI Taxonomy" id="1176535"/>
    <lineage>
        <taxon>Bacteria</taxon>
        <taxon>Pseudomonadati</taxon>
        <taxon>Pseudomonadota</taxon>
        <taxon>Gammaproteobacteria</taxon>
        <taxon>Lysobacterales</taxon>
        <taxon>Lysobacteraceae</taxon>
        <taxon>Lysobacter</taxon>
    </lineage>
</organism>
<proteinExistence type="predicted"/>
<evidence type="ECO:0000313" key="1">
    <source>
        <dbReference type="EMBL" id="GAA4782490.1"/>
    </source>
</evidence>
<dbReference type="RefSeq" id="WP_345301576.1">
    <property type="nucleotide sequence ID" value="NZ_BAABJE010000001.1"/>
</dbReference>
<comment type="caution">
    <text evidence="1">The sequence shown here is derived from an EMBL/GenBank/DDBJ whole genome shotgun (WGS) entry which is preliminary data.</text>
</comment>